<name>A0A369TF55_9PROT</name>
<keyword evidence="4" id="KW-1185">Reference proteome</keyword>
<dbReference type="Proteomes" id="UP000253941">
    <property type="component" value="Unassembled WGS sequence"/>
</dbReference>
<sequence>MLDPARTEGMTARAGSRLAAGEAPAPREAVVEAVRKVYDPEIPLNVYDLGLIYELDINSAGDVYVVMTLTAPSCPVAGEIPKMVAEAITGTAGVGTVSVTLTWTPPWSPEKMSEDARLALGLC</sequence>
<evidence type="ECO:0000256" key="1">
    <source>
        <dbReference type="SAM" id="MobiDB-lite"/>
    </source>
</evidence>
<accession>A0A369TF55</accession>
<dbReference type="Gene3D" id="3.30.300.130">
    <property type="entry name" value="Fe-S cluster assembly (FSCA)"/>
    <property type="match status" value="1"/>
</dbReference>
<evidence type="ECO:0000313" key="3">
    <source>
        <dbReference type="EMBL" id="RDD63214.1"/>
    </source>
</evidence>
<comment type="caution">
    <text evidence="3">The sequence shown here is derived from an EMBL/GenBank/DDBJ whole genome shotgun (WGS) entry which is preliminary data.</text>
</comment>
<dbReference type="PANTHER" id="PTHR42831:SF1">
    <property type="entry name" value="FE-S PROTEIN MATURATION AUXILIARY FACTOR YITW"/>
    <property type="match status" value="1"/>
</dbReference>
<dbReference type="InterPro" id="IPR052339">
    <property type="entry name" value="Fe-S_Maturation_MIP18"/>
</dbReference>
<dbReference type="InterPro" id="IPR002744">
    <property type="entry name" value="MIP18-like"/>
</dbReference>
<proteinExistence type="predicted"/>
<dbReference type="EMBL" id="QPMH01000003">
    <property type="protein sequence ID" value="RDD63214.1"/>
    <property type="molecule type" value="Genomic_DNA"/>
</dbReference>
<organism evidence="3 4">
    <name type="scientific">Ferruginivarius sediminum</name>
    <dbReference type="NCBI Taxonomy" id="2661937"/>
    <lineage>
        <taxon>Bacteria</taxon>
        <taxon>Pseudomonadati</taxon>
        <taxon>Pseudomonadota</taxon>
        <taxon>Alphaproteobacteria</taxon>
        <taxon>Rhodospirillales</taxon>
        <taxon>Rhodospirillaceae</taxon>
        <taxon>Ferruginivarius</taxon>
    </lineage>
</organism>
<gene>
    <name evidence="3" type="ORF">DRB17_04555</name>
</gene>
<protein>
    <submittedName>
        <fullName evidence="3">DUF59 domain-containing protein</fullName>
    </submittedName>
</protein>
<reference evidence="3 4" key="1">
    <citation type="submission" date="2018-07" db="EMBL/GenBank/DDBJ databases">
        <title>Venubactetium sediminum gen. nov., sp. nov., isolated from a marine solar saltern.</title>
        <authorList>
            <person name="Wang S."/>
        </authorList>
    </citation>
    <scope>NUCLEOTIDE SEQUENCE [LARGE SCALE GENOMIC DNA]</scope>
    <source>
        <strain evidence="3 4">WD2A32</strain>
    </source>
</reference>
<dbReference type="PANTHER" id="PTHR42831">
    <property type="entry name" value="FE-S PROTEIN MATURATION AUXILIARY FACTOR YITW"/>
    <property type="match status" value="1"/>
</dbReference>
<dbReference type="InterPro" id="IPR034904">
    <property type="entry name" value="FSCA_dom_sf"/>
</dbReference>
<feature type="domain" description="MIP18 family-like" evidence="2">
    <location>
        <begin position="27"/>
        <end position="99"/>
    </location>
</feature>
<dbReference type="SUPFAM" id="SSF117916">
    <property type="entry name" value="Fe-S cluster assembly (FSCA) domain-like"/>
    <property type="match status" value="1"/>
</dbReference>
<evidence type="ECO:0000259" key="2">
    <source>
        <dbReference type="Pfam" id="PF01883"/>
    </source>
</evidence>
<feature type="region of interest" description="Disordered" evidence="1">
    <location>
        <begin position="1"/>
        <end position="23"/>
    </location>
</feature>
<dbReference type="Pfam" id="PF01883">
    <property type="entry name" value="FeS_assembly_P"/>
    <property type="match status" value="1"/>
</dbReference>
<dbReference type="AlphaFoldDB" id="A0A369TF55"/>
<evidence type="ECO:0000313" key="4">
    <source>
        <dbReference type="Proteomes" id="UP000253941"/>
    </source>
</evidence>